<dbReference type="Proteomes" id="UP001500621">
    <property type="component" value="Unassembled WGS sequence"/>
</dbReference>
<sequence length="159" mass="17894">MRPGIVEPVPRPLQVRLRRAVLEHATNERRRTFAPVLHLGTPGGVVATFCAEPNEGPLDLALRTEVVHALWRRSRAGTHDRPAGNAQTLAWLARPGDLTETRDDDLAWHAAVRAARGELGRYLPFVVVNRRAWRDPVTGAGRTWQRLRDRRETDRPSPA</sequence>
<comment type="caution">
    <text evidence="1">The sequence shown here is derived from an EMBL/GenBank/DDBJ whole genome shotgun (WGS) entry which is preliminary data.</text>
</comment>
<gene>
    <name evidence="1" type="ORF">GCM10023226_40570</name>
</gene>
<reference evidence="2" key="1">
    <citation type="journal article" date="2019" name="Int. J. Syst. Evol. Microbiol.">
        <title>The Global Catalogue of Microorganisms (GCM) 10K type strain sequencing project: providing services to taxonomists for standard genome sequencing and annotation.</title>
        <authorList>
            <consortium name="The Broad Institute Genomics Platform"/>
            <consortium name="The Broad Institute Genome Sequencing Center for Infectious Disease"/>
            <person name="Wu L."/>
            <person name="Ma J."/>
        </authorList>
    </citation>
    <scope>NUCLEOTIDE SEQUENCE [LARGE SCALE GENOMIC DNA]</scope>
    <source>
        <strain evidence="2">JCM 18127</strain>
    </source>
</reference>
<accession>A0ABP8X0X6</accession>
<protein>
    <submittedName>
        <fullName evidence="1">Uncharacterized protein</fullName>
    </submittedName>
</protein>
<keyword evidence="2" id="KW-1185">Reference proteome</keyword>
<evidence type="ECO:0000313" key="1">
    <source>
        <dbReference type="EMBL" id="GAA4697956.1"/>
    </source>
</evidence>
<evidence type="ECO:0000313" key="2">
    <source>
        <dbReference type="Proteomes" id="UP001500621"/>
    </source>
</evidence>
<dbReference type="EMBL" id="BAABIM010000005">
    <property type="protein sequence ID" value="GAA4697956.1"/>
    <property type="molecule type" value="Genomic_DNA"/>
</dbReference>
<dbReference type="RefSeq" id="WP_345271724.1">
    <property type="nucleotide sequence ID" value="NZ_BAABIM010000005.1"/>
</dbReference>
<organism evidence="1 2">
    <name type="scientific">Nocardioides nanhaiensis</name>
    <dbReference type="NCBI Taxonomy" id="1476871"/>
    <lineage>
        <taxon>Bacteria</taxon>
        <taxon>Bacillati</taxon>
        <taxon>Actinomycetota</taxon>
        <taxon>Actinomycetes</taxon>
        <taxon>Propionibacteriales</taxon>
        <taxon>Nocardioidaceae</taxon>
        <taxon>Nocardioides</taxon>
    </lineage>
</organism>
<proteinExistence type="predicted"/>
<name>A0ABP8X0X6_9ACTN</name>